<protein>
    <submittedName>
        <fullName evidence="1">Uncharacterized protein</fullName>
    </submittedName>
</protein>
<comment type="caution">
    <text evidence="1">The sequence shown here is derived from an EMBL/GenBank/DDBJ whole genome shotgun (WGS) entry which is preliminary data.</text>
</comment>
<proteinExistence type="predicted"/>
<dbReference type="AlphaFoldDB" id="A0A8X6L1U9"/>
<name>A0A8X6L1U9_TRICU</name>
<accession>A0A8X6L1U9</accession>
<evidence type="ECO:0000313" key="1">
    <source>
        <dbReference type="EMBL" id="GFQ92406.1"/>
    </source>
</evidence>
<dbReference type="OrthoDB" id="6436721at2759"/>
<organism evidence="1 2">
    <name type="scientific">Trichonephila clavata</name>
    <name type="common">Joro spider</name>
    <name type="synonym">Nephila clavata</name>
    <dbReference type="NCBI Taxonomy" id="2740835"/>
    <lineage>
        <taxon>Eukaryota</taxon>
        <taxon>Metazoa</taxon>
        <taxon>Ecdysozoa</taxon>
        <taxon>Arthropoda</taxon>
        <taxon>Chelicerata</taxon>
        <taxon>Arachnida</taxon>
        <taxon>Araneae</taxon>
        <taxon>Araneomorphae</taxon>
        <taxon>Entelegynae</taxon>
        <taxon>Araneoidea</taxon>
        <taxon>Nephilidae</taxon>
        <taxon>Trichonephila</taxon>
    </lineage>
</organism>
<evidence type="ECO:0000313" key="2">
    <source>
        <dbReference type="Proteomes" id="UP000887116"/>
    </source>
</evidence>
<dbReference type="EMBL" id="BMAO01033873">
    <property type="protein sequence ID" value="GFQ92406.1"/>
    <property type="molecule type" value="Genomic_DNA"/>
</dbReference>
<keyword evidence="2" id="KW-1185">Reference proteome</keyword>
<dbReference type="Proteomes" id="UP000887116">
    <property type="component" value="Unassembled WGS sequence"/>
</dbReference>
<sequence length="97" mass="10776">MYPEPDWVHIYTDGGLLKDSESTRARVYCLFFFFYLNSGNFTSAFDCGVAALQVVLAQWHCHPNGFTRAAVFCDSKASIFPLNSNSTPASSNIHSCL</sequence>
<gene>
    <name evidence="1" type="ORF">TNCT_537221</name>
</gene>
<reference evidence="1" key="1">
    <citation type="submission" date="2020-07" db="EMBL/GenBank/DDBJ databases">
        <title>Multicomponent nature underlies the extraordinary mechanical properties of spider dragline silk.</title>
        <authorList>
            <person name="Kono N."/>
            <person name="Nakamura H."/>
            <person name="Mori M."/>
            <person name="Yoshida Y."/>
            <person name="Ohtoshi R."/>
            <person name="Malay A.D."/>
            <person name="Moran D.A.P."/>
            <person name="Tomita M."/>
            <person name="Numata K."/>
            <person name="Arakawa K."/>
        </authorList>
    </citation>
    <scope>NUCLEOTIDE SEQUENCE</scope>
</reference>